<dbReference type="Pfam" id="PF00017">
    <property type="entry name" value="SH2"/>
    <property type="match status" value="2"/>
</dbReference>
<feature type="domain" description="SH2" evidence="6">
    <location>
        <begin position="371"/>
        <end position="466"/>
    </location>
</feature>
<evidence type="ECO:0000256" key="1">
    <source>
        <dbReference type="ARBA" id="ARBA00022553"/>
    </source>
</evidence>
<accession>A0A2U9CZF0</accession>
<evidence type="ECO:0000256" key="5">
    <source>
        <dbReference type="SAM" id="MobiDB-lite"/>
    </source>
</evidence>
<feature type="compositionally biased region" description="Basic and acidic residues" evidence="5">
    <location>
        <begin position="253"/>
        <end position="269"/>
    </location>
</feature>
<feature type="region of interest" description="Disordered" evidence="5">
    <location>
        <begin position="245"/>
        <end position="269"/>
    </location>
</feature>
<keyword evidence="1" id="KW-0597">Phosphoprotein</keyword>
<dbReference type="EMBL" id="CP026264">
    <property type="protein sequence ID" value="AWP21513.1"/>
    <property type="molecule type" value="Genomic_DNA"/>
</dbReference>
<dbReference type="PANTHER" id="PTHR15127:SF29">
    <property type="entry name" value="SH2 DOMAIN-CONTAINING ADAPTER PROTEIN E"/>
    <property type="match status" value="1"/>
</dbReference>
<keyword evidence="2 4" id="KW-0727">SH2 domain</keyword>
<dbReference type="SMART" id="SM00252">
    <property type="entry name" value="SH2"/>
    <property type="match status" value="2"/>
</dbReference>
<dbReference type="GO" id="GO:0001784">
    <property type="term" value="F:phosphotyrosine residue binding"/>
    <property type="evidence" value="ECO:0007669"/>
    <property type="project" value="TreeGrafter"/>
</dbReference>
<feature type="compositionally biased region" description="Polar residues" evidence="5">
    <location>
        <begin position="22"/>
        <end position="31"/>
    </location>
</feature>
<protein>
    <recommendedName>
        <fullName evidence="3">SH2 domain-containing adapter protein E</fullName>
    </recommendedName>
</protein>
<sequence>MAKWFKEFPINLKNGTDRIRSASESGSQPRASKSGLVASIGTRTTGSKPGHRKDPCADGAGAGVGSLLSGRNRKNSAAELSRTGGSSPKDGNVWDSLLSGMSRKHPKAEPVFEEQHRPPKISPSASAYINRLIRLDKQDKGPNVTGGAGGCQPAADAEKPAPCKAEPVIILEDYADPFDAQKTREQREVERVGENDGYMEPYDAQQMITEIRRRGSKDLLKVCVLVEGSAGMAEEGQSAPLQIYDVPYEGSGDGDRTVATRPELDPRPTTEYELPWEWKKEHIVRTLSAQFDSPEPRPAKDETPHPTLTRQPQHPPTQPLSQHQHLRQKSWTQKILRSSPPTLSPSSAPGSGPDTEACCVDPSLPLERQSWYHGCVTRQEAECRLQCCKEASFLVRNSESDNSKYSIALKTSQGCVHIIVAQTKENGYTLDQSSCVFPSIPEVVHHYCAQRLPFNGAEHMTLLHPEAECRLQSCKEASFLVRNSESDNSKYSIALKTSQGCVHIIVAQTKENGYTLDQSSCVFPSIPEVVHHYCAQRLPFNGAEHMTLLHPVPRIH</sequence>
<dbReference type="PANTHER" id="PTHR15127">
    <property type="entry name" value="HEAVYWEIGHT, ISOFORM A"/>
    <property type="match status" value="1"/>
</dbReference>
<evidence type="ECO:0000313" key="8">
    <source>
        <dbReference type="Proteomes" id="UP000246464"/>
    </source>
</evidence>
<name>A0A2U9CZF0_SCOMX</name>
<evidence type="ECO:0000256" key="4">
    <source>
        <dbReference type="PROSITE-ProRule" id="PRU00191"/>
    </source>
</evidence>
<reference evidence="7 8" key="1">
    <citation type="submission" date="2017-12" db="EMBL/GenBank/DDBJ databases">
        <title>Integrating genomic resources of turbot (Scophthalmus maximus) in depth evaluation of genetic and physical mapping variation across individuals.</title>
        <authorList>
            <person name="Martinez P."/>
        </authorList>
    </citation>
    <scope>NUCLEOTIDE SEQUENCE [LARGE SCALE GENOMIC DNA]</scope>
</reference>
<feature type="region of interest" description="Disordered" evidence="5">
    <location>
        <begin position="138"/>
        <end position="159"/>
    </location>
</feature>
<dbReference type="InterPro" id="IPR051846">
    <property type="entry name" value="SH2_domain_adapters"/>
</dbReference>
<dbReference type="AlphaFoldDB" id="A0A2U9CZF0"/>
<dbReference type="FunFam" id="3.30.505.10:FF:000067">
    <property type="entry name" value="Src homology 2 domain-containing E"/>
    <property type="match status" value="1"/>
</dbReference>
<feature type="region of interest" description="Disordered" evidence="5">
    <location>
        <begin position="1"/>
        <end position="99"/>
    </location>
</feature>
<evidence type="ECO:0000259" key="6">
    <source>
        <dbReference type="PROSITE" id="PS50001"/>
    </source>
</evidence>
<dbReference type="Gene3D" id="3.30.505.10">
    <property type="entry name" value="SH2 domain"/>
    <property type="match status" value="2"/>
</dbReference>
<feature type="compositionally biased region" description="Low complexity" evidence="5">
    <location>
        <begin position="338"/>
        <end position="353"/>
    </location>
</feature>
<dbReference type="SUPFAM" id="SSF55550">
    <property type="entry name" value="SH2 domain"/>
    <property type="match status" value="2"/>
</dbReference>
<dbReference type="Proteomes" id="UP000246464">
    <property type="component" value="Chromosome 22"/>
</dbReference>
<evidence type="ECO:0000256" key="3">
    <source>
        <dbReference type="ARBA" id="ARBA00074793"/>
    </source>
</evidence>
<evidence type="ECO:0000256" key="2">
    <source>
        <dbReference type="ARBA" id="ARBA00022999"/>
    </source>
</evidence>
<dbReference type="STRING" id="52904.ENSSMAP00000005395"/>
<evidence type="ECO:0000313" key="7">
    <source>
        <dbReference type="EMBL" id="AWP21513.1"/>
    </source>
</evidence>
<gene>
    <name evidence="7" type="ORF">SMAX5B_015938</name>
</gene>
<dbReference type="InterPro" id="IPR036860">
    <property type="entry name" value="SH2_dom_sf"/>
</dbReference>
<organism evidence="7 8">
    <name type="scientific">Scophthalmus maximus</name>
    <name type="common">Turbot</name>
    <name type="synonym">Psetta maxima</name>
    <dbReference type="NCBI Taxonomy" id="52904"/>
    <lineage>
        <taxon>Eukaryota</taxon>
        <taxon>Metazoa</taxon>
        <taxon>Chordata</taxon>
        <taxon>Craniata</taxon>
        <taxon>Vertebrata</taxon>
        <taxon>Euteleostomi</taxon>
        <taxon>Actinopterygii</taxon>
        <taxon>Neopterygii</taxon>
        <taxon>Teleostei</taxon>
        <taxon>Neoteleostei</taxon>
        <taxon>Acanthomorphata</taxon>
        <taxon>Carangaria</taxon>
        <taxon>Pleuronectiformes</taxon>
        <taxon>Pleuronectoidei</taxon>
        <taxon>Scophthalmidae</taxon>
        <taxon>Scophthalmus</taxon>
    </lineage>
</organism>
<feature type="compositionally biased region" description="Basic and acidic residues" evidence="5">
    <location>
        <begin position="294"/>
        <end position="304"/>
    </location>
</feature>
<feature type="domain" description="SH2" evidence="6">
    <location>
        <begin position="457"/>
        <end position="552"/>
    </location>
</feature>
<proteinExistence type="predicted"/>
<dbReference type="InterPro" id="IPR000980">
    <property type="entry name" value="SH2"/>
</dbReference>
<feature type="region of interest" description="Disordered" evidence="5">
    <location>
        <begin position="288"/>
        <end position="356"/>
    </location>
</feature>
<keyword evidence="8" id="KW-1185">Reference proteome</keyword>
<dbReference type="PRINTS" id="PR00401">
    <property type="entry name" value="SH2DOMAIN"/>
</dbReference>
<feature type="compositionally biased region" description="Polar residues" evidence="5">
    <location>
        <begin position="319"/>
        <end position="336"/>
    </location>
</feature>
<dbReference type="PROSITE" id="PS50001">
    <property type="entry name" value="SH2"/>
    <property type="match status" value="2"/>
</dbReference>